<sequence length="580" mass="67659">MKKNWLIISRYPKRSMGRTLDVHRTQTSRYHPQPSWTVRNKQRASLSFFIVVIFFAVFGMIVFTELFVIDERNRNGGYTMRNGILLYRSHQEKNEYEEDLQGDNFPKALDNGIEALLAGEQFGVPIAADNLKSQGYILPNSMGTQISSGSQINVPLADGIWQNVAGTTNKFFVYSAYFDRREPFNFIRIIGATKTRGHDPVFCRFWYPLLEKNSTKYISTNTTANVKVIRENWNLKYSAVYVNCPLKKGQAVPTAVSIFSKPSPTPTNTLIVNNFYNETQLPTKKYAVCVKPLHYNYDKMMQIVEFIELNRIMGVEHFVFYNHTVGHQVDCLLREYISKGVVTLLPWDLDLLSQKEIRTEGLFAAMNDCLYRTMYRFSHVLFIDFDEYIIPRSKPTLPELIENLQRQRRGPEVGAYSFQNAFFYLQWDDDEWTQDTQDVIALNLVTQKKTRRKSKLHPHKQRSKYICRPEKVVEVGNHFVWEFIRGFVSYNIPSDHGILHHYRICEFGGDDCVKQASTVDRTAFKYRTELVEAVKSVYDNNKDKCDLEDLYMSERQQIAAVPFIDIFNKDFKRLLDPNTR</sequence>
<dbReference type="FunCoup" id="A0A1W4WNZ3">
    <property type="interactions" value="9"/>
</dbReference>
<gene>
    <name evidence="10" type="primary">LOC108734924</name>
</gene>
<dbReference type="RefSeq" id="XP_018322192.1">
    <property type="nucleotide sequence ID" value="XM_018466690.1"/>
</dbReference>
<evidence type="ECO:0000256" key="2">
    <source>
        <dbReference type="ARBA" id="ARBA00007647"/>
    </source>
</evidence>
<accession>A0A1W4WNZ3</accession>
<keyword evidence="9" id="KW-1185">Reference proteome</keyword>
<keyword evidence="7 8" id="KW-0472">Membrane</keyword>
<dbReference type="AlphaFoldDB" id="A0A1W4WNZ3"/>
<keyword evidence="3 8" id="KW-0328">Glycosyltransferase</keyword>
<evidence type="ECO:0000256" key="6">
    <source>
        <dbReference type="ARBA" id="ARBA00022989"/>
    </source>
</evidence>
<dbReference type="Pfam" id="PF01697">
    <property type="entry name" value="Glyco_transf_92"/>
    <property type="match status" value="1"/>
</dbReference>
<dbReference type="PANTHER" id="PTHR21461:SF40">
    <property type="entry name" value="GLYCOSYLTRANSFERASE FAMILY 92 PROTEIN"/>
    <property type="match status" value="1"/>
</dbReference>
<dbReference type="GO" id="GO:0016757">
    <property type="term" value="F:glycosyltransferase activity"/>
    <property type="evidence" value="ECO:0007669"/>
    <property type="project" value="UniProtKB-UniRule"/>
</dbReference>
<evidence type="ECO:0000256" key="3">
    <source>
        <dbReference type="ARBA" id="ARBA00022676"/>
    </source>
</evidence>
<evidence type="ECO:0000256" key="5">
    <source>
        <dbReference type="ARBA" id="ARBA00022692"/>
    </source>
</evidence>
<organism evidence="9 10">
    <name type="scientific">Agrilus planipennis</name>
    <name type="common">Emerald ash borer</name>
    <name type="synonym">Agrilus marcopoli</name>
    <dbReference type="NCBI Taxonomy" id="224129"/>
    <lineage>
        <taxon>Eukaryota</taxon>
        <taxon>Metazoa</taxon>
        <taxon>Ecdysozoa</taxon>
        <taxon>Arthropoda</taxon>
        <taxon>Hexapoda</taxon>
        <taxon>Insecta</taxon>
        <taxon>Pterygota</taxon>
        <taxon>Neoptera</taxon>
        <taxon>Endopterygota</taxon>
        <taxon>Coleoptera</taxon>
        <taxon>Polyphaga</taxon>
        <taxon>Elateriformia</taxon>
        <taxon>Buprestoidea</taxon>
        <taxon>Buprestidae</taxon>
        <taxon>Agrilinae</taxon>
        <taxon>Agrilus</taxon>
    </lineage>
</organism>
<dbReference type="GO" id="GO:0016020">
    <property type="term" value="C:membrane"/>
    <property type="evidence" value="ECO:0007669"/>
    <property type="project" value="UniProtKB-SubCell"/>
</dbReference>
<dbReference type="KEGG" id="apln:108734924"/>
<dbReference type="GO" id="GO:0005737">
    <property type="term" value="C:cytoplasm"/>
    <property type="evidence" value="ECO:0007669"/>
    <property type="project" value="TreeGrafter"/>
</dbReference>
<feature type="transmembrane region" description="Helical" evidence="8">
    <location>
        <begin position="46"/>
        <end position="69"/>
    </location>
</feature>
<dbReference type="Proteomes" id="UP000192223">
    <property type="component" value="Unplaced"/>
</dbReference>
<proteinExistence type="inferred from homology"/>
<protein>
    <recommendedName>
        <fullName evidence="8">Glycosyltransferase family 92 protein</fullName>
        <ecNumber evidence="8">2.4.1.-</ecNumber>
    </recommendedName>
</protein>
<reference evidence="10" key="1">
    <citation type="submission" date="2025-08" db="UniProtKB">
        <authorList>
            <consortium name="RefSeq"/>
        </authorList>
    </citation>
    <scope>IDENTIFICATION</scope>
    <source>
        <tissue evidence="10">Entire body</tissue>
    </source>
</reference>
<evidence type="ECO:0000313" key="9">
    <source>
        <dbReference type="Proteomes" id="UP000192223"/>
    </source>
</evidence>
<dbReference type="OrthoDB" id="2526284at2759"/>
<dbReference type="InterPro" id="IPR008166">
    <property type="entry name" value="Glyco_transf_92"/>
</dbReference>
<name>A0A1W4WNZ3_AGRPL</name>
<comment type="subcellular location">
    <subcellularLocation>
        <location evidence="1">Membrane</location>
        <topology evidence="1">Single-pass membrane protein</topology>
    </subcellularLocation>
</comment>
<keyword evidence="4 8" id="KW-0808">Transferase</keyword>
<dbReference type="EC" id="2.4.1.-" evidence="8"/>
<dbReference type="PANTHER" id="PTHR21461">
    <property type="entry name" value="GLYCOSYLTRANSFERASE FAMILY 92 PROTEIN"/>
    <property type="match status" value="1"/>
</dbReference>
<evidence type="ECO:0000256" key="4">
    <source>
        <dbReference type="ARBA" id="ARBA00022679"/>
    </source>
</evidence>
<evidence type="ECO:0000256" key="1">
    <source>
        <dbReference type="ARBA" id="ARBA00004167"/>
    </source>
</evidence>
<keyword evidence="5 8" id="KW-0812">Transmembrane</keyword>
<comment type="similarity">
    <text evidence="2 8">Belongs to the glycosyltransferase 92 family.</text>
</comment>
<dbReference type="InParanoid" id="A0A1W4WNZ3"/>
<evidence type="ECO:0000256" key="8">
    <source>
        <dbReference type="RuleBase" id="RU366017"/>
    </source>
</evidence>
<evidence type="ECO:0000313" key="10">
    <source>
        <dbReference type="RefSeq" id="XP_018322192.1"/>
    </source>
</evidence>
<evidence type="ECO:0000256" key="7">
    <source>
        <dbReference type="ARBA" id="ARBA00023136"/>
    </source>
</evidence>
<keyword evidence="6 8" id="KW-1133">Transmembrane helix</keyword>
<dbReference type="GeneID" id="108734924"/>